<dbReference type="AlphaFoldDB" id="A0A7C9HPA2"/>
<dbReference type="SUPFAM" id="SSF52540">
    <property type="entry name" value="P-loop containing nucleoside triphosphate hydrolases"/>
    <property type="match status" value="1"/>
</dbReference>
<gene>
    <name evidence="1" type="ORF">GO986_00825</name>
</gene>
<comment type="caution">
    <text evidence="1">The sequence shown here is derived from an EMBL/GenBank/DDBJ whole genome shotgun (WGS) entry which is preliminary data.</text>
</comment>
<dbReference type="Proteomes" id="UP000483286">
    <property type="component" value="Unassembled WGS sequence"/>
</dbReference>
<sequence length="699" mass="78262">MRPTKTVQLEAADVSPIIHATRWGEIHVIAAPPGGGKSTAMYAAVAALIAEAHRCPAGEPYRVVWATHGTRDANSLGEEARRQLLNAFRTERLSNRVRILKGFGRTHSAGAYYAQFRWSKDTSVYVVSHAHLPLLLAPSRPPHYEQFMADVDLVVIDEDPLDSLVYSLGEEPGGLTPAWILWNDVIPGKPGTISQALHQVMQQVLSNEIPEDELAVVEHPITGVTAKSLTGRPFWTRFVAAPPGAPDWARFQETLQAAVKAEDPNDIVPDEVVEAMREDFAASSVTPTNSQRFGVVWEQGKPISVRFRANVLRTLRGDSPPILVLDAYADAAVGQYQAVFQQHQVKFRQDWPVVPLDVEVHKEWHIHRKNLLDGDQEPKRKHLLGEIGELTSRHKAGTLVLSYREVTNRLKLGKFQPEWAVRLKPPLTLAWGPAADFQSIEFAYWFAGRGVNAYRGRHVVALHPPAKPSLYQAHFLAAIEPHSATRRERMARHLRVTELLQMLHRGRQTTFELGDPDRPRVITVFDLDKFDRELRGSEWLSIAEYVPLRSFTKWAKRPHQPEAVLALSCELLKMYGGLPHLCLVVLGLYTPRPAEAKALLCVQGAMLGHPRGSTPLLNAWQGTLQPLYAELGEYKPATGIQVSRVLDIFRRDSELAHLQSFQVMLPAELGGGRSRVYAEDERVARAAMFRLTGYDCHVF</sequence>
<name>A0A7C9HPA2_9DEIO</name>
<evidence type="ECO:0000313" key="1">
    <source>
        <dbReference type="EMBL" id="MVN85314.1"/>
    </source>
</evidence>
<dbReference type="InterPro" id="IPR027417">
    <property type="entry name" value="P-loop_NTPase"/>
</dbReference>
<organism evidence="1 2">
    <name type="scientific">Deinococcus arboris</name>
    <dbReference type="NCBI Taxonomy" id="2682977"/>
    <lineage>
        <taxon>Bacteria</taxon>
        <taxon>Thermotogati</taxon>
        <taxon>Deinococcota</taxon>
        <taxon>Deinococci</taxon>
        <taxon>Deinococcales</taxon>
        <taxon>Deinococcaceae</taxon>
        <taxon>Deinococcus</taxon>
    </lineage>
</organism>
<protein>
    <submittedName>
        <fullName evidence="1">Uncharacterized protein</fullName>
    </submittedName>
</protein>
<evidence type="ECO:0000313" key="2">
    <source>
        <dbReference type="Proteomes" id="UP000483286"/>
    </source>
</evidence>
<dbReference type="EMBL" id="WQLB01000001">
    <property type="protein sequence ID" value="MVN85314.1"/>
    <property type="molecule type" value="Genomic_DNA"/>
</dbReference>
<accession>A0A7C9HPA2</accession>
<keyword evidence="2" id="KW-1185">Reference proteome</keyword>
<reference evidence="1 2" key="1">
    <citation type="submission" date="2019-12" db="EMBL/GenBank/DDBJ databases">
        <title>Deinococcus sp. HMF7620 Genome sequencing and assembly.</title>
        <authorList>
            <person name="Kang H."/>
            <person name="Kim H."/>
            <person name="Joh K."/>
        </authorList>
    </citation>
    <scope>NUCLEOTIDE SEQUENCE [LARGE SCALE GENOMIC DNA]</scope>
    <source>
        <strain evidence="1 2">HMF7620</strain>
    </source>
</reference>
<dbReference type="RefSeq" id="WP_157457331.1">
    <property type="nucleotide sequence ID" value="NZ_WQLB01000001.1"/>
</dbReference>
<proteinExistence type="predicted"/>